<evidence type="ECO:0000313" key="3">
    <source>
        <dbReference type="Proteomes" id="UP000298061"/>
    </source>
</evidence>
<reference evidence="2 3" key="1">
    <citation type="submission" date="2019-02" db="EMBL/GenBank/DDBJ databases">
        <title>Genome sequencing of the rare red list fungi Hericium alpestre (H. flagellum).</title>
        <authorList>
            <person name="Buettner E."/>
            <person name="Kellner H."/>
        </authorList>
    </citation>
    <scope>NUCLEOTIDE SEQUENCE [LARGE SCALE GENOMIC DNA]</scope>
    <source>
        <strain evidence="2 3">DSM 108284</strain>
    </source>
</reference>
<evidence type="ECO:0000313" key="2">
    <source>
        <dbReference type="EMBL" id="TFY73638.1"/>
    </source>
</evidence>
<feature type="compositionally biased region" description="Low complexity" evidence="1">
    <location>
        <begin position="113"/>
        <end position="125"/>
    </location>
</feature>
<sequence>MSKLGSDAHTRGKASLCFKRLYMRAYQLDPALAAAKTNIDELVKQLPDGAETVRPKPKHLLIRVLNAVPHDFSAENCLPSNLTCLRSPALPIPHNRPRSAPPSTHQHRPLQPPSAAYQSPSSSPPTRRPRPPTPHRNPPHLPPTRSTFLDPLAHLVNLDDFPDESRCRRRPARTGATTWSPYHWQNSARGT</sequence>
<comment type="caution">
    <text evidence="2">The sequence shown here is derived from an EMBL/GenBank/DDBJ whole genome shotgun (WGS) entry which is preliminary data.</text>
</comment>
<feature type="compositionally biased region" description="Polar residues" evidence="1">
    <location>
        <begin position="175"/>
        <end position="191"/>
    </location>
</feature>
<feature type="region of interest" description="Disordered" evidence="1">
    <location>
        <begin position="163"/>
        <end position="191"/>
    </location>
</feature>
<feature type="compositionally biased region" description="Pro residues" evidence="1">
    <location>
        <begin position="131"/>
        <end position="142"/>
    </location>
</feature>
<protein>
    <submittedName>
        <fullName evidence="2">Uncharacterized protein</fullName>
    </submittedName>
</protein>
<feature type="region of interest" description="Disordered" evidence="1">
    <location>
        <begin position="89"/>
        <end position="147"/>
    </location>
</feature>
<feature type="non-terminal residue" evidence="2">
    <location>
        <position position="191"/>
    </location>
</feature>
<dbReference type="Proteomes" id="UP000298061">
    <property type="component" value="Unassembled WGS sequence"/>
</dbReference>
<proteinExistence type="predicted"/>
<dbReference type="EMBL" id="SFCI01002677">
    <property type="protein sequence ID" value="TFY73638.1"/>
    <property type="molecule type" value="Genomic_DNA"/>
</dbReference>
<keyword evidence="3" id="KW-1185">Reference proteome</keyword>
<name>A0A4Y9ZIY7_9AGAM</name>
<gene>
    <name evidence="2" type="ORF">EWM64_g10373</name>
</gene>
<organism evidence="2 3">
    <name type="scientific">Hericium alpestre</name>
    <dbReference type="NCBI Taxonomy" id="135208"/>
    <lineage>
        <taxon>Eukaryota</taxon>
        <taxon>Fungi</taxon>
        <taxon>Dikarya</taxon>
        <taxon>Basidiomycota</taxon>
        <taxon>Agaricomycotina</taxon>
        <taxon>Agaricomycetes</taxon>
        <taxon>Russulales</taxon>
        <taxon>Hericiaceae</taxon>
        <taxon>Hericium</taxon>
    </lineage>
</organism>
<accession>A0A4Y9ZIY7</accession>
<evidence type="ECO:0000256" key="1">
    <source>
        <dbReference type="SAM" id="MobiDB-lite"/>
    </source>
</evidence>
<dbReference type="AlphaFoldDB" id="A0A4Y9ZIY7"/>